<feature type="domain" description="Tyrosine specific protein phosphatases" evidence="18">
    <location>
        <begin position="972"/>
        <end position="1046"/>
    </location>
</feature>
<organism evidence="20 21">
    <name type="scientific">Tribolium castaneum</name>
    <name type="common">Red flour beetle</name>
    <dbReference type="NCBI Taxonomy" id="7070"/>
    <lineage>
        <taxon>Eukaryota</taxon>
        <taxon>Metazoa</taxon>
        <taxon>Ecdysozoa</taxon>
        <taxon>Arthropoda</taxon>
        <taxon>Hexapoda</taxon>
        <taxon>Insecta</taxon>
        <taxon>Pterygota</taxon>
        <taxon>Neoptera</taxon>
        <taxon>Endopterygota</taxon>
        <taxon>Coleoptera</taxon>
        <taxon>Polyphaga</taxon>
        <taxon>Cucujiformia</taxon>
        <taxon>Tenebrionidae</taxon>
        <taxon>Tenebrionidae incertae sedis</taxon>
        <taxon>Tribolium</taxon>
    </lineage>
</organism>
<gene>
    <name evidence="20" type="primary">AUGUSTUS-3.0.2_07325</name>
    <name evidence="20" type="ORF">TcasGA2_TC007325</name>
</gene>
<comment type="similarity">
    <text evidence="13">Belongs to the protein-tyrosine phosphatase family. Non-receptor class 4 subfamily.</text>
</comment>
<reference evidence="20 21" key="1">
    <citation type="journal article" date="2008" name="Nature">
        <title>The genome of the model beetle and pest Tribolium castaneum.</title>
        <authorList>
            <consortium name="Tribolium Genome Sequencing Consortium"/>
            <person name="Richards S."/>
            <person name="Gibbs R.A."/>
            <person name="Weinstock G.M."/>
            <person name="Brown S.J."/>
            <person name="Denell R."/>
            <person name="Beeman R.W."/>
            <person name="Gibbs R."/>
            <person name="Beeman R.W."/>
            <person name="Brown S.J."/>
            <person name="Bucher G."/>
            <person name="Friedrich M."/>
            <person name="Grimmelikhuijzen C.J."/>
            <person name="Klingler M."/>
            <person name="Lorenzen M."/>
            <person name="Richards S."/>
            <person name="Roth S."/>
            <person name="Schroder R."/>
            <person name="Tautz D."/>
            <person name="Zdobnov E.M."/>
            <person name="Muzny D."/>
            <person name="Gibbs R.A."/>
            <person name="Weinstock G.M."/>
            <person name="Attaway T."/>
            <person name="Bell S."/>
            <person name="Buhay C.J."/>
            <person name="Chandrabose M.N."/>
            <person name="Chavez D."/>
            <person name="Clerk-Blankenburg K.P."/>
            <person name="Cree A."/>
            <person name="Dao M."/>
            <person name="Davis C."/>
            <person name="Chacko J."/>
            <person name="Dinh H."/>
            <person name="Dugan-Rocha S."/>
            <person name="Fowler G."/>
            <person name="Garner T.T."/>
            <person name="Garnes J."/>
            <person name="Gnirke A."/>
            <person name="Hawes A."/>
            <person name="Hernandez J."/>
            <person name="Hines S."/>
            <person name="Holder M."/>
            <person name="Hume J."/>
            <person name="Jhangiani S.N."/>
            <person name="Joshi V."/>
            <person name="Khan Z.M."/>
            <person name="Jackson L."/>
            <person name="Kovar C."/>
            <person name="Kowis A."/>
            <person name="Lee S."/>
            <person name="Lewis L.R."/>
            <person name="Margolis J."/>
            <person name="Morgan M."/>
            <person name="Nazareth L.V."/>
            <person name="Nguyen N."/>
            <person name="Okwuonu G."/>
            <person name="Parker D."/>
            <person name="Richards S."/>
            <person name="Ruiz S.J."/>
            <person name="Santibanez J."/>
            <person name="Savard J."/>
            <person name="Scherer S.E."/>
            <person name="Schneider B."/>
            <person name="Sodergren E."/>
            <person name="Tautz D."/>
            <person name="Vattahil S."/>
            <person name="Villasana D."/>
            <person name="White C.S."/>
            <person name="Wright R."/>
            <person name="Park Y."/>
            <person name="Beeman R.W."/>
            <person name="Lord J."/>
            <person name="Oppert B."/>
            <person name="Lorenzen M."/>
            <person name="Brown S."/>
            <person name="Wang L."/>
            <person name="Savard J."/>
            <person name="Tautz D."/>
            <person name="Richards S."/>
            <person name="Weinstock G."/>
            <person name="Gibbs R.A."/>
            <person name="Liu Y."/>
            <person name="Worley K."/>
            <person name="Weinstock G."/>
            <person name="Elsik C.G."/>
            <person name="Reese J.T."/>
            <person name="Elhaik E."/>
            <person name="Landan G."/>
            <person name="Graur D."/>
            <person name="Arensburger P."/>
            <person name="Atkinson P."/>
            <person name="Beeman R.W."/>
            <person name="Beidler J."/>
            <person name="Brown S.J."/>
            <person name="Demuth J.P."/>
            <person name="Drury D.W."/>
            <person name="Du Y.Z."/>
            <person name="Fujiwara H."/>
            <person name="Lorenzen M."/>
            <person name="Maselli V."/>
            <person name="Osanai M."/>
            <person name="Park Y."/>
            <person name="Robertson H.M."/>
            <person name="Tu Z."/>
            <person name="Wang J.J."/>
            <person name="Wang S."/>
            <person name="Richards S."/>
            <person name="Song H."/>
            <person name="Zhang L."/>
            <person name="Sodergren E."/>
            <person name="Werner D."/>
            <person name="Stanke M."/>
            <person name="Morgenstern B."/>
            <person name="Solovyev V."/>
            <person name="Kosarev P."/>
            <person name="Brown G."/>
            <person name="Chen H.C."/>
            <person name="Ermolaeva O."/>
            <person name="Hlavina W."/>
            <person name="Kapustin Y."/>
            <person name="Kiryutin B."/>
            <person name="Kitts P."/>
            <person name="Maglott D."/>
            <person name="Pruitt K."/>
            <person name="Sapojnikov V."/>
            <person name="Souvorov A."/>
            <person name="Mackey A.J."/>
            <person name="Waterhouse R.M."/>
            <person name="Wyder S."/>
            <person name="Zdobnov E.M."/>
            <person name="Zdobnov E.M."/>
            <person name="Wyder S."/>
            <person name="Kriventseva E.V."/>
            <person name="Kadowaki T."/>
            <person name="Bork P."/>
            <person name="Aranda M."/>
            <person name="Bao R."/>
            <person name="Beermann A."/>
            <person name="Berns N."/>
            <person name="Bolognesi R."/>
            <person name="Bonneton F."/>
            <person name="Bopp D."/>
            <person name="Brown S.J."/>
            <person name="Bucher G."/>
            <person name="Butts T."/>
            <person name="Chaumot A."/>
            <person name="Denell R.E."/>
            <person name="Ferrier D.E."/>
            <person name="Friedrich M."/>
            <person name="Gordon C.M."/>
            <person name="Jindra M."/>
            <person name="Klingler M."/>
            <person name="Lan Q."/>
            <person name="Lattorff H.M."/>
            <person name="Laudet V."/>
            <person name="von Levetsow C."/>
            <person name="Liu Z."/>
            <person name="Lutz R."/>
            <person name="Lynch J.A."/>
            <person name="da Fonseca R.N."/>
            <person name="Posnien N."/>
            <person name="Reuter R."/>
            <person name="Roth S."/>
            <person name="Savard J."/>
            <person name="Schinko J.B."/>
            <person name="Schmitt C."/>
            <person name="Schoppmeier M."/>
            <person name="Schroder R."/>
            <person name="Shippy T.D."/>
            <person name="Simonnet F."/>
            <person name="Marques-Souza H."/>
            <person name="Tautz D."/>
            <person name="Tomoyasu Y."/>
            <person name="Trauner J."/>
            <person name="Van der Zee M."/>
            <person name="Vervoort M."/>
            <person name="Wittkopp N."/>
            <person name="Wimmer E.A."/>
            <person name="Yang X."/>
            <person name="Jones A.K."/>
            <person name="Sattelle D.B."/>
            <person name="Ebert P.R."/>
            <person name="Nelson D."/>
            <person name="Scott J.G."/>
            <person name="Beeman R.W."/>
            <person name="Muthukrishnan S."/>
            <person name="Kramer K.J."/>
            <person name="Arakane Y."/>
            <person name="Beeman R.W."/>
            <person name="Zhu Q."/>
            <person name="Hogenkamp D."/>
            <person name="Dixit R."/>
            <person name="Oppert B."/>
            <person name="Jiang H."/>
            <person name="Zou Z."/>
            <person name="Marshall J."/>
            <person name="Elpidina E."/>
            <person name="Vinokurov K."/>
            <person name="Oppert C."/>
            <person name="Zou Z."/>
            <person name="Evans J."/>
            <person name="Lu Z."/>
            <person name="Zhao P."/>
            <person name="Sumathipala N."/>
            <person name="Altincicek B."/>
            <person name="Vilcinskas A."/>
            <person name="Williams M."/>
            <person name="Hultmark D."/>
            <person name="Hetru C."/>
            <person name="Jiang H."/>
            <person name="Grimmelikhuijzen C.J."/>
            <person name="Hauser F."/>
            <person name="Cazzamali G."/>
            <person name="Williamson M."/>
            <person name="Park Y."/>
            <person name="Li B."/>
            <person name="Tanaka Y."/>
            <person name="Predel R."/>
            <person name="Neupert S."/>
            <person name="Schachtner J."/>
            <person name="Verleyen P."/>
            <person name="Raible F."/>
            <person name="Bork P."/>
            <person name="Friedrich M."/>
            <person name="Walden K.K."/>
            <person name="Robertson H.M."/>
            <person name="Angeli S."/>
            <person name="Foret S."/>
            <person name="Bucher G."/>
            <person name="Schuetz S."/>
            <person name="Maleszka R."/>
            <person name="Wimmer E.A."/>
            <person name="Beeman R.W."/>
            <person name="Lorenzen M."/>
            <person name="Tomoyasu Y."/>
            <person name="Miller S.C."/>
            <person name="Grossmann D."/>
            <person name="Bucher G."/>
        </authorList>
    </citation>
    <scope>NUCLEOTIDE SEQUENCE [LARGE SCALE GENOMIC DNA]</scope>
    <source>
        <strain evidence="20 21">Georgia GA2</strain>
    </source>
</reference>
<evidence type="ECO:0000256" key="3">
    <source>
        <dbReference type="ARBA" id="ARBA00013064"/>
    </source>
</evidence>
<proteinExistence type="inferred from homology"/>
<feature type="domain" description="Tyrosine-protein phosphatase" evidence="17">
    <location>
        <begin position="796"/>
        <end position="1055"/>
    </location>
</feature>
<evidence type="ECO:0000259" key="17">
    <source>
        <dbReference type="PROSITE" id="PS50055"/>
    </source>
</evidence>
<dbReference type="FunCoup" id="D2A089">
    <property type="interactions" value="32"/>
</dbReference>
<dbReference type="PROSITE" id="PS00383">
    <property type="entry name" value="TYR_PHOSPHATASE_1"/>
    <property type="match status" value="1"/>
</dbReference>
<keyword evidence="21" id="KW-1185">Reference proteome</keyword>
<evidence type="ECO:0000256" key="4">
    <source>
        <dbReference type="ARBA" id="ARBA00022490"/>
    </source>
</evidence>
<evidence type="ECO:0000259" key="19">
    <source>
        <dbReference type="PROSITE" id="PS50853"/>
    </source>
</evidence>
<dbReference type="PROSITE" id="PS50853">
    <property type="entry name" value="FN3"/>
    <property type="match status" value="2"/>
</dbReference>
<evidence type="ECO:0000256" key="7">
    <source>
        <dbReference type="ARBA" id="ARBA00022729"/>
    </source>
</evidence>
<dbReference type="PANTHER" id="PTHR46957">
    <property type="entry name" value="CYTOKINE RECEPTOR"/>
    <property type="match status" value="1"/>
</dbReference>
<evidence type="ECO:0000256" key="13">
    <source>
        <dbReference type="ARBA" id="ARBA00034734"/>
    </source>
</evidence>
<dbReference type="CDD" id="cd00063">
    <property type="entry name" value="FN3"/>
    <property type="match status" value="2"/>
</dbReference>
<keyword evidence="11 15" id="KW-0472">Membrane</keyword>
<dbReference type="InParanoid" id="D2A089"/>
<feature type="domain" description="Fibronectin type-III" evidence="19">
    <location>
        <begin position="495"/>
        <end position="589"/>
    </location>
</feature>
<dbReference type="InterPro" id="IPR000242">
    <property type="entry name" value="PTP_cat"/>
</dbReference>
<dbReference type="Gene3D" id="2.60.40.10">
    <property type="entry name" value="Immunoglobulins"/>
    <property type="match status" value="5"/>
</dbReference>
<keyword evidence="8" id="KW-0378">Hydrolase</keyword>
<accession>D2A089</accession>
<evidence type="ECO:0000256" key="14">
    <source>
        <dbReference type="SAM" id="MobiDB-lite"/>
    </source>
</evidence>
<keyword evidence="10 15" id="KW-1133">Transmembrane helix</keyword>
<reference evidence="20 21" key="2">
    <citation type="journal article" date="2010" name="Nucleic Acids Res.">
        <title>BeetleBase in 2010: revisions to provide comprehensive genomic information for Tribolium castaneum.</title>
        <authorList>
            <person name="Kim H.S."/>
            <person name="Murphy T."/>
            <person name="Xia J."/>
            <person name="Caragea D."/>
            <person name="Park Y."/>
            <person name="Beeman R.W."/>
            <person name="Lorenzen M.D."/>
            <person name="Butcher S."/>
            <person name="Manak J.R."/>
            <person name="Brown S.J."/>
        </authorList>
    </citation>
    <scope>GENOME REANNOTATION</scope>
    <source>
        <strain evidence="20 21">Georgia GA2</strain>
    </source>
</reference>
<dbReference type="SMART" id="SM00060">
    <property type="entry name" value="FN3"/>
    <property type="match status" value="5"/>
</dbReference>
<keyword evidence="9" id="KW-0904">Protein phosphatase</keyword>
<evidence type="ECO:0000256" key="12">
    <source>
        <dbReference type="ARBA" id="ARBA00023180"/>
    </source>
</evidence>
<keyword evidence="7 16" id="KW-0732">Signal</keyword>
<dbReference type="GO" id="GO:0007165">
    <property type="term" value="P:signal transduction"/>
    <property type="evidence" value="ECO:0000318"/>
    <property type="project" value="GO_Central"/>
</dbReference>
<feature type="domain" description="Fibronectin type-III" evidence="19">
    <location>
        <begin position="383"/>
        <end position="489"/>
    </location>
</feature>
<dbReference type="Gene3D" id="3.90.190.10">
    <property type="entry name" value="Protein tyrosine phosphatase superfamily"/>
    <property type="match status" value="1"/>
</dbReference>
<dbReference type="SUPFAM" id="SSF49265">
    <property type="entry name" value="Fibronectin type III"/>
    <property type="match status" value="3"/>
</dbReference>
<evidence type="ECO:0000256" key="6">
    <source>
        <dbReference type="ARBA" id="ARBA00022692"/>
    </source>
</evidence>
<dbReference type="PRINTS" id="PR00700">
    <property type="entry name" value="PRTYPHPHTASE"/>
</dbReference>
<dbReference type="SMART" id="SM00194">
    <property type="entry name" value="PTPc"/>
    <property type="match status" value="1"/>
</dbReference>
<dbReference type="PROSITE" id="PS50055">
    <property type="entry name" value="TYR_PHOSPHATASE_PTP"/>
    <property type="match status" value="1"/>
</dbReference>
<name>D2A089_TRICA</name>
<keyword evidence="6 15" id="KW-0812">Transmembrane</keyword>
<dbReference type="InterPro" id="IPR013783">
    <property type="entry name" value="Ig-like_fold"/>
</dbReference>
<evidence type="ECO:0000256" key="11">
    <source>
        <dbReference type="ARBA" id="ARBA00023136"/>
    </source>
</evidence>
<evidence type="ECO:0000313" key="20">
    <source>
        <dbReference type="EMBL" id="EFA01732.2"/>
    </source>
</evidence>
<dbReference type="HOGENOM" id="CLU_283477_0_0_1"/>
<dbReference type="InterPro" id="IPR003595">
    <property type="entry name" value="Tyr_Pase_cat"/>
</dbReference>
<dbReference type="FunFam" id="3.90.190.10:FF:000045">
    <property type="entry name" value="Tyrosine-protein phosphatase non-receptor type 12"/>
    <property type="match status" value="1"/>
</dbReference>
<evidence type="ECO:0000256" key="16">
    <source>
        <dbReference type="SAM" id="SignalP"/>
    </source>
</evidence>
<evidence type="ECO:0000313" key="21">
    <source>
        <dbReference type="Proteomes" id="UP000007266"/>
    </source>
</evidence>
<dbReference type="PANTHER" id="PTHR46957:SF3">
    <property type="entry name" value="CYTOKINE RECEPTOR"/>
    <property type="match status" value="1"/>
</dbReference>
<dbReference type="OMA" id="GNTIKCH"/>
<dbReference type="InterPro" id="IPR016130">
    <property type="entry name" value="Tyr_Pase_AS"/>
</dbReference>
<evidence type="ECO:0000256" key="1">
    <source>
        <dbReference type="ARBA" id="ARBA00004167"/>
    </source>
</evidence>
<evidence type="ECO:0000259" key="18">
    <source>
        <dbReference type="PROSITE" id="PS50056"/>
    </source>
</evidence>
<evidence type="ECO:0000256" key="9">
    <source>
        <dbReference type="ARBA" id="ARBA00022912"/>
    </source>
</evidence>
<dbReference type="Proteomes" id="UP000007266">
    <property type="component" value="Linkage group 4"/>
</dbReference>
<keyword evidence="12" id="KW-0325">Glycoprotein</keyword>
<evidence type="ECO:0000256" key="10">
    <source>
        <dbReference type="ARBA" id="ARBA00022989"/>
    </source>
</evidence>
<evidence type="ECO:0000256" key="5">
    <source>
        <dbReference type="ARBA" id="ARBA00022553"/>
    </source>
</evidence>
<dbReference type="STRING" id="7070.D2A089"/>
<protein>
    <recommendedName>
        <fullName evidence="3">protein-tyrosine-phosphatase</fullName>
        <ecNumber evidence="3">3.1.3.48</ecNumber>
    </recommendedName>
</protein>
<evidence type="ECO:0000256" key="8">
    <source>
        <dbReference type="ARBA" id="ARBA00022801"/>
    </source>
</evidence>
<evidence type="ECO:0000256" key="15">
    <source>
        <dbReference type="SAM" id="Phobius"/>
    </source>
</evidence>
<dbReference type="InterPro" id="IPR036116">
    <property type="entry name" value="FN3_sf"/>
</dbReference>
<feature type="chain" id="PRO_5007309935" description="protein-tyrosine-phosphatase" evidence="16">
    <location>
        <begin position="17"/>
        <end position="1095"/>
    </location>
</feature>
<keyword evidence="5" id="KW-0597">Phosphoprotein</keyword>
<dbReference type="GO" id="GO:0004725">
    <property type="term" value="F:protein tyrosine phosphatase activity"/>
    <property type="evidence" value="ECO:0000318"/>
    <property type="project" value="GO_Central"/>
</dbReference>
<sequence>MNVVWVLVLLVPSVFAKLTNIETQTGQNHETNEIEDVFVKQETTSGPENEASTTEIYSTTTEPTFFSKTACANTSEEQSVTTEAHIPVVNFTQINASSFEVFLQWDPPENTQCVDKYVIYLDSDFYETTESNYTIANLTACNEYKVAIAASKNDNVGQFTNDSFKTIAPNPFGYGVEDLKVEQVTDYVLNLTWNAPDEKVVQCVTAYDILWWPAGSTGKTKESKTNETYLELSPVVGCMKYEINVKPLIGETQQGNVQAAEFQAQAYPNNPPNIVIGSLSSTKTQISLTWETDDKSKNMCNVSAIVVNCVAPEDSNRNSSWIIWEAQSVREVTEQTANNRYSMTIENLSPFTNYSCSGVVTNTGGNSSETPFEATTDEDVPSAPQSLTIKDVGPQKFTIEWTQPEQIPGIMTSYGLKIISVGPLDRNVNKDCANNATDHFFDLDAEDTSLVFEEALPYFKYSVSVYGVDGAGNGTEANADASTTATKPDQVENAETLPPEYSQNETYSGSVIVKFDPPCNTNGPFKHYEINYIGQREGFSPENQTLETTETNATIPLKPEREYSIEIKVVTENFTSGPVSVPAFQSQAGVPVVNKNVDLKAPTPEEEKAQFAFKKENFDNINGEIIAYCLILLTESQEGGYGFWDGTNETWPPVPKNGTQLTPNFWNPFKDGVSSANFTIGDGGCGANYCNKILNDDTKYWLIVRALTRAGFKDSSLLPFKTDVMEELNLPLILGLTFGLLLLVLLIIFLIILWRRSRKSQPPEEIKRVSTTSPEPIPCQKFVTFYANLKTTPHILKQQFTDLDLQSKKVAAQISYATLAENRRKNRYTNILPFDETRVKLNIDEDDEISSDYINASYIKGYSGKMEYIATQGPLESTTRDFWKMVLQENVSIIVMVSQFVEQSKEKCYHYFPSNHESVMFGESLEVKCCTELHFGTYCMRTLQVRKGTEQRHVIHMQFLEWPDFGVPLGTDNMLQFCRQLREKANSEGGLIVVHCSAGVGRTGTLIALDILLQTIDDHRDINIYKTVLDLRKQRANMVQTEKQYVFIHTCVNDYLETPIIQSNDSSQERIYENMDVLKYSLKKNLIETEVESAL</sequence>
<dbReference type="GO" id="GO:0016020">
    <property type="term" value="C:membrane"/>
    <property type="evidence" value="ECO:0007669"/>
    <property type="project" value="UniProtKB-SubCell"/>
</dbReference>
<dbReference type="PROSITE" id="PS50056">
    <property type="entry name" value="TYR_PHOSPHATASE_2"/>
    <property type="match status" value="1"/>
</dbReference>
<feature type="transmembrane region" description="Helical" evidence="15">
    <location>
        <begin position="730"/>
        <end position="754"/>
    </location>
</feature>
<feature type="region of interest" description="Disordered" evidence="14">
    <location>
        <begin position="477"/>
        <end position="503"/>
    </location>
</feature>
<keyword evidence="4" id="KW-0963">Cytoplasm</keyword>
<dbReference type="InterPro" id="IPR029021">
    <property type="entry name" value="Prot-tyrosine_phosphatase-like"/>
</dbReference>
<dbReference type="Pfam" id="PF00102">
    <property type="entry name" value="Y_phosphatase"/>
    <property type="match status" value="1"/>
</dbReference>
<dbReference type="GO" id="GO:0008045">
    <property type="term" value="P:motor neuron axon guidance"/>
    <property type="evidence" value="ECO:0000318"/>
    <property type="project" value="GO_Central"/>
</dbReference>
<dbReference type="EMBL" id="KQ971338">
    <property type="protein sequence ID" value="EFA01732.2"/>
    <property type="molecule type" value="Genomic_DNA"/>
</dbReference>
<dbReference type="AlphaFoldDB" id="D2A089"/>
<feature type="signal peptide" evidence="16">
    <location>
        <begin position="1"/>
        <end position="16"/>
    </location>
</feature>
<evidence type="ECO:0000256" key="2">
    <source>
        <dbReference type="ARBA" id="ARBA00004496"/>
    </source>
</evidence>
<dbReference type="SUPFAM" id="SSF52799">
    <property type="entry name" value="(Phosphotyrosine protein) phosphatases II"/>
    <property type="match status" value="1"/>
</dbReference>
<comment type="subcellular location">
    <subcellularLocation>
        <location evidence="2">Cytoplasm</location>
    </subcellularLocation>
    <subcellularLocation>
        <location evidence="1">Membrane</location>
        <topology evidence="1">Single-pass membrane protein</topology>
    </subcellularLocation>
</comment>
<dbReference type="eggNOG" id="KOG0791">
    <property type="taxonomic scope" value="Eukaryota"/>
</dbReference>
<dbReference type="InterPro" id="IPR050713">
    <property type="entry name" value="RTP_Phos/Ushers"/>
</dbReference>
<dbReference type="InterPro" id="IPR003961">
    <property type="entry name" value="FN3_dom"/>
</dbReference>
<dbReference type="Pfam" id="PF00041">
    <property type="entry name" value="fn3"/>
    <property type="match status" value="2"/>
</dbReference>
<dbReference type="InterPro" id="IPR000387">
    <property type="entry name" value="Tyr_Pase_dom"/>
</dbReference>
<dbReference type="EC" id="3.1.3.48" evidence="3"/>
<dbReference type="SMART" id="SM00404">
    <property type="entry name" value="PTPc_motif"/>
    <property type="match status" value="1"/>
</dbReference>
<dbReference type="GO" id="GO:0005737">
    <property type="term" value="C:cytoplasm"/>
    <property type="evidence" value="ECO:0007669"/>
    <property type="project" value="UniProtKB-SubCell"/>
</dbReference>